<dbReference type="AlphaFoldDB" id="A0A1H6FXU3"/>
<dbReference type="Pfam" id="PF24353">
    <property type="entry name" value="DUF7513"/>
    <property type="match status" value="1"/>
</dbReference>
<dbReference type="EMBL" id="FNWL01000002">
    <property type="protein sequence ID" value="SEH15641.1"/>
    <property type="molecule type" value="Genomic_DNA"/>
</dbReference>
<dbReference type="Proteomes" id="UP000199112">
    <property type="component" value="Unassembled WGS sequence"/>
</dbReference>
<accession>A0A1H6FXU3</accession>
<evidence type="ECO:0000313" key="2">
    <source>
        <dbReference type="EMBL" id="SEH15641.1"/>
    </source>
</evidence>
<name>A0A1H6FXU3_9EURY</name>
<proteinExistence type="predicted"/>
<sequence>MSLFSKYLKGWTFRSTTPSFDVNDEIDVFVAESNSDGNGHAYIGDTHLIVEDAGPETVEKRVRVRITEFDESNATGRGEFLEVVGESSYSQ</sequence>
<dbReference type="InterPro" id="IPR055935">
    <property type="entry name" value="DUF7513"/>
</dbReference>
<protein>
    <submittedName>
        <fullName evidence="2">TRAM domain-containing protein</fullName>
    </submittedName>
</protein>
<dbReference type="OrthoDB" id="198699at2157"/>
<dbReference type="SUPFAM" id="SSF50249">
    <property type="entry name" value="Nucleic acid-binding proteins"/>
    <property type="match status" value="1"/>
</dbReference>
<organism evidence="2 3">
    <name type="scientific">Natronorubrum sediminis</name>
    <dbReference type="NCBI Taxonomy" id="640943"/>
    <lineage>
        <taxon>Archaea</taxon>
        <taxon>Methanobacteriati</taxon>
        <taxon>Methanobacteriota</taxon>
        <taxon>Stenosarchaea group</taxon>
        <taxon>Halobacteria</taxon>
        <taxon>Halobacteriales</taxon>
        <taxon>Natrialbaceae</taxon>
        <taxon>Natronorubrum</taxon>
    </lineage>
</organism>
<feature type="domain" description="DUF7513" evidence="1">
    <location>
        <begin position="1"/>
        <end position="82"/>
    </location>
</feature>
<dbReference type="InterPro" id="IPR012340">
    <property type="entry name" value="NA-bd_OB-fold"/>
</dbReference>
<reference evidence="3" key="1">
    <citation type="submission" date="2016-10" db="EMBL/GenBank/DDBJ databases">
        <authorList>
            <person name="Varghese N."/>
            <person name="Submissions S."/>
        </authorList>
    </citation>
    <scope>NUCLEOTIDE SEQUENCE [LARGE SCALE GENOMIC DNA]</scope>
    <source>
        <strain evidence="3">CGMCC 1.8981</strain>
    </source>
</reference>
<gene>
    <name evidence="2" type="ORF">SAMN04487967_2172</name>
</gene>
<evidence type="ECO:0000259" key="1">
    <source>
        <dbReference type="Pfam" id="PF24353"/>
    </source>
</evidence>
<evidence type="ECO:0000313" key="3">
    <source>
        <dbReference type="Proteomes" id="UP000199112"/>
    </source>
</evidence>
<dbReference type="RefSeq" id="WP_090507021.1">
    <property type="nucleotide sequence ID" value="NZ_FNWL01000002.1"/>
</dbReference>
<keyword evidence="3" id="KW-1185">Reference proteome</keyword>